<keyword evidence="3" id="KW-1185">Reference proteome</keyword>
<dbReference type="Pfam" id="PF13569">
    <property type="entry name" value="DUF4132"/>
    <property type="match status" value="1"/>
</dbReference>
<protein>
    <submittedName>
        <fullName evidence="2">DUF4132 domain-containing protein</fullName>
    </submittedName>
</protein>
<accession>A0ABW3F324</accession>
<organism evidence="2 3">
    <name type="scientific">Actinomadura sediminis</name>
    <dbReference type="NCBI Taxonomy" id="1038904"/>
    <lineage>
        <taxon>Bacteria</taxon>
        <taxon>Bacillati</taxon>
        <taxon>Actinomycetota</taxon>
        <taxon>Actinomycetes</taxon>
        <taxon>Streptosporangiales</taxon>
        <taxon>Thermomonosporaceae</taxon>
        <taxon>Actinomadura</taxon>
    </lineage>
</organism>
<proteinExistence type="predicted"/>
<reference evidence="3" key="1">
    <citation type="journal article" date="2019" name="Int. J. Syst. Evol. Microbiol.">
        <title>The Global Catalogue of Microorganisms (GCM) 10K type strain sequencing project: providing services to taxonomists for standard genome sequencing and annotation.</title>
        <authorList>
            <consortium name="The Broad Institute Genomics Platform"/>
            <consortium name="The Broad Institute Genome Sequencing Center for Infectious Disease"/>
            <person name="Wu L."/>
            <person name="Ma J."/>
        </authorList>
    </citation>
    <scope>NUCLEOTIDE SEQUENCE [LARGE SCALE GENOMIC DNA]</scope>
    <source>
        <strain evidence="3">JCM 31202</strain>
    </source>
</reference>
<dbReference type="EMBL" id="JBHTJA010000195">
    <property type="protein sequence ID" value="MFD0906002.1"/>
    <property type="molecule type" value="Genomic_DNA"/>
</dbReference>
<name>A0ABW3F324_9ACTN</name>
<feature type="non-terminal residue" evidence="2">
    <location>
        <position position="1"/>
    </location>
</feature>
<dbReference type="Proteomes" id="UP001596972">
    <property type="component" value="Unassembled WGS sequence"/>
</dbReference>
<comment type="caution">
    <text evidence="2">The sequence shown here is derived from an EMBL/GenBank/DDBJ whole genome shotgun (WGS) entry which is preliminary data.</text>
</comment>
<dbReference type="InterPro" id="IPR025406">
    <property type="entry name" value="DUF4132"/>
</dbReference>
<dbReference type="RefSeq" id="WP_378307466.1">
    <property type="nucleotide sequence ID" value="NZ_JBHTJA010000195.1"/>
</dbReference>
<gene>
    <name evidence="2" type="ORF">ACFQ11_36900</name>
</gene>
<feature type="domain" description="DUF4132" evidence="1">
    <location>
        <begin position="259"/>
        <end position="438"/>
    </location>
</feature>
<sequence>APARRRGPEAVLRRIAGRHSVDAVVNAVPAAADGLRTVLTAHPAATGLLRRPKLAAWADPAVLPRVLLRGRERALAPETTRTLLELLAMPELGGLDDVERVCDPASLAEFGLALFEGWRAAGMPADHGWALARLDRLADDTAVPVLAPLIRSWPGKDRMHSAKAALDVLVGIGTDTALTVVHDLAVRWPGVTLRKAAERAFARAAAARGVPAGVLGDRLVPDLGLDDDGAVTVDYGRRRFTVRFDARLRPVVTDEDGVLRKSLPKPGKRDDPRLAPAAHAAFAELRKKVADAAAVQVTRLENAMRTGRAWTPAQFRDYAVRDPLVRQIARRLVWLAHDDGAATAFRIAEDGTFADARDDVFTPSGAARITVAHPVRLGAAAGTWAAILADYELLQPFPQLDHPVWTLTDGERAGSRLDRFAGREVRQDAVYGLLARDWIRVGDRGRIETIARRVTDGGCIVAEFDPGEGGSGHFVIRCVRAATGPGRAGAPVPFGGLDPVAASEALADLVATAEGTS</sequence>
<evidence type="ECO:0000313" key="3">
    <source>
        <dbReference type="Proteomes" id="UP001596972"/>
    </source>
</evidence>
<evidence type="ECO:0000259" key="1">
    <source>
        <dbReference type="Pfam" id="PF13569"/>
    </source>
</evidence>
<evidence type="ECO:0000313" key="2">
    <source>
        <dbReference type="EMBL" id="MFD0906002.1"/>
    </source>
</evidence>